<evidence type="ECO:0000256" key="10">
    <source>
        <dbReference type="ARBA" id="ARBA00023204"/>
    </source>
</evidence>
<dbReference type="Gene3D" id="3.40.50.300">
    <property type="entry name" value="P-loop containing nucleotide triphosphate hydrolases"/>
    <property type="match status" value="2"/>
</dbReference>
<evidence type="ECO:0000313" key="16">
    <source>
        <dbReference type="Proteomes" id="UP001445335"/>
    </source>
</evidence>
<dbReference type="EMBL" id="JALJOU010000071">
    <property type="protein sequence ID" value="KAK9825696.1"/>
    <property type="molecule type" value="Genomic_DNA"/>
</dbReference>
<feature type="coiled-coil region" evidence="12">
    <location>
        <begin position="1015"/>
        <end position="1074"/>
    </location>
</feature>
<keyword evidence="7" id="KW-0067">ATP-binding</keyword>
<evidence type="ECO:0000256" key="9">
    <source>
        <dbReference type="ARBA" id="ARBA00023172"/>
    </source>
</evidence>
<gene>
    <name evidence="15" type="ORF">WJX81_005604</name>
</gene>
<keyword evidence="16" id="KW-1185">Reference proteome</keyword>
<dbReference type="GO" id="GO:0035861">
    <property type="term" value="C:site of double-strand break"/>
    <property type="evidence" value="ECO:0007669"/>
    <property type="project" value="TreeGrafter"/>
</dbReference>
<keyword evidence="11" id="KW-0539">Nucleus</keyword>
<evidence type="ECO:0000259" key="14">
    <source>
        <dbReference type="Pfam" id="PF02463"/>
    </source>
</evidence>
<dbReference type="GO" id="GO:0003697">
    <property type="term" value="F:single-stranded DNA binding"/>
    <property type="evidence" value="ECO:0007669"/>
    <property type="project" value="TreeGrafter"/>
</dbReference>
<evidence type="ECO:0000256" key="1">
    <source>
        <dbReference type="ARBA" id="ARBA00004123"/>
    </source>
</evidence>
<dbReference type="Proteomes" id="UP001445335">
    <property type="component" value="Unassembled WGS sequence"/>
</dbReference>
<dbReference type="Pfam" id="PF02463">
    <property type="entry name" value="SMC_N"/>
    <property type="match status" value="1"/>
</dbReference>
<keyword evidence="10" id="KW-0234">DNA repair</keyword>
<feature type="domain" description="RecF/RecN/SMC N-terminal" evidence="14">
    <location>
        <begin position="160"/>
        <end position="1201"/>
    </location>
</feature>
<evidence type="ECO:0000256" key="4">
    <source>
        <dbReference type="ARBA" id="ARBA00022454"/>
    </source>
</evidence>
<evidence type="ECO:0000256" key="5">
    <source>
        <dbReference type="ARBA" id="ARBA00022741"/>
    </source>
</evidence>
<dbReference type="SUPFAM" id="SSF52540">
    <property type="entry name" value="P-loop containing nucleoside triphosphate hydrolases"/>
    <property type="match status" value="1"/>
</dbReference>
<keyword evidence="8 12" id="KW-0175">Coiled coil</keyword>
<accession>A0AAW1QWY8</accession>
<comment type="subcellular location">
    <subcellularLocation>
        <location evidence="2">Chromosome</location>
    </subcellularLocation>
    <subcellularLocation>
        <location evidence="1">Nucleus</location>
    </subcellularLocation>
</comment>
<keyword evidence="6" id="KW-0227">DNA damage</keyword>
<protein>
    <recommendedName>
        <fullName evidence="14">RecF/RecN/SMC N-terminal domain-containing protein</fullName>
    </recommendedName>
</protein>
<evidence type="ECO:0000256" key="7">
    <source>
        <dbReference type="ARBA" id="ARBA00022840"/>
    </source>
</evidence>
<keyword evidence="9" id="KW-0233">DNA recombination</keyword>
<sequence length="1239" mass="135416">MTVQVLPFLQSSTGAERRKEAQCFRGTRLEKFWEVTSRSPEGWYAAETRAGWCTRALSVGREEAAEARVTSGFSKRGKGKKRQAGGTGAKPASGTLAEATAPAGERPRTEPSNGPSQRPEHGDGEGAGAADLQAPALREGQRAPRPVGEPAVKGPLAGHVKSVRVEAFKCHDHFEVEFGRHITFISGANGSGKSAVMSALQACLGASKKQLGADKFGDVVKTGSSSALAAVTLWNQGEDAYKPDLYGPTITVERRISATGHTSWFLKDHNGRKAMTDPKRSDIDDITSHFNINAGNPVQCLTQDMAKSFAGCTNGKTKYDLYIEATGFDQIIIDLNRSKCDVDSMKDNLNVMRELVQALEAKAKEVNERLEALAEVEIWQEELDHLQRAQAWAPVRSALAALEKNRVLIDDRGTRDQQAIEATIAELEGQLERAKEHERILKEAMDASRRAFEAQWEQQAALHAEQKEARGKLTAAKKEATKAGRALEEGQRKLDTLRGTLDQLEARMANSTEDSEVQHAAKLKAAREALDGAETTAKLAVNAVTEAETAKAARTDVVHAKQGKVRGVANQIAELKSELRRQQSAQQCPIAKFGGAAMAMRALHDLVQRNQRRFKEPPLGPLGALLSVEDTKWAGAIEAALKRQMLEAWIVDNRADQRLLMDLARQAGVRGLQCISIAFSHPPHNLGSKPQAPPGVLTVLRALTLPDGPHSAAVFNALLDHGHAERLALVEGEVEGLALVRGPLMRERTITAAWAKNGWHGYRRGDSETAVPSHQTLQHRLDRDTKSVIAKVQGELGTAEEHLRLAKEELKAAQAEEAVAREAVTAARREKTRADRAKWEAEATLSGLQQWEAPGDESGELAEVQKDIDEAKEDIERRLRPVDEAAKAAVGPAEEAVQAVKARLDAHGDEHKRLEGEMDAATEEYGTANKPARDLQKRLNEDNARCNEIRTQLTRLEERREHLNATLRQATEMAELFCTEEEARETVEVLVAAWRAGRGRQAETAARDPAPLLTSEALDKRLEDMGAKIQRAERAAGGNLEHTKLEAAGLNEQLARGQRDLESLARAHESLEQSHAARKRGNAALMTSTLGSINWSFNYNMRQRGGSGSVNIEYGSNVLELEVKMAGRSAAAVTDLKAISGGERSFVTAAFITALAADIAAPFYCLDEIDVYLDLVNRGKTLEMLIGYAAEHHESQYIMLTPLDVNAIGEARKRVQASHPRLDLSEAFAVIKRMPPPRR</sequence>
<comment type="similarity">
    <text evidence="3">Belongs to the SMC family. SMC6 subfamily.</text>
</comment>
<evidence type="ECO:0000256" key="2">
    <source>
        <dbReference type="ARBA" id="ARBA00004286"/>
    </source>
</evidence>
<reference evidence="15 16" key="1">
    <citation type="journal article" date="2024" name="Nat. Commun.">
        <title>Phylogenomics reveals the evolutionary origins of lichenization in chlorophyte algae.</title>
        <authorList>
            <person name="Puginier C."/>
            <person name="Libourel C."/>
            <person name="Otte J."/>
            <person name="Skaloud P."/>
            <person name="Haon M."/>
            <person name="Grisel S."/>
            <person name="Petersen M."/>
            <person name="Berrin J.G."/>
            <person name="Delaux P.M."/>
            <person name="Dal Grande F."/>
            <person name="Keller J."/>
        </authorList>
    </citation>
    <scope>NUCLEOTIDE SEQUENCE [LARGE SCALE GENOMIC DNA]</scope>
    <source>
        <strain evidence="15 16">SAG 245.80</strain>
    </source>
</reference>
<dbReference type="GO" id="GO:0030915">
    <property type="term" value="C:Smc5-Smc6 complex"/>
    <property type="evidence" value="ECO:0007669"/>
    <property type="project" value="TreeGrafter"/>
</dbReference>
<evidence type="ECO:0000256" key="6">
    <source>
        <dbReference type="ARBA" id="ARBA00022763"/>
    </source>
</evidence>
<dbReference type="GO" id="GO:0003684">
    <property type="term" value="F:damaged DNA binding"/>
    <property type="evidence" value="ECO:0007669"/>
    <property type="project" value="TreeGrafter"/>
</dbReference>
<dbReference type="AlphaFoldDB" id="A0AAW1QWY8"/>
<name>A0AAW1QWY8_9CHLO</name>
<dbReference type="InterPro" id="IPR003395">
    <property type="entry name" value="RecF/RecN/SMC_N"/>
</dbReference>
<dbReference type="PANTHER" id="PTHR19306:SF6">
    <property type="entry name" value="STRUCTURAL MAINTENANCE OF CHROMOSOMES PROTEIN 6"/>
    <property type="match status" value="1"/>
</dbReference>
<dbReference type="GO" id="GO:0005524">
    <property type="term" value="F:ATP binding"/>
    <property type="evidence" value="ECO:0007669"/>
    <property type="project" value="UniProtKB-KW"/>
</dbReference>
<evidence type="ECO:0000256" key="13">
    <source>
        <dbReference type="SAM" id="MobiDB-lite"/>
    </source>
</evidence>
<evidence type="ECO:0000256" key="3">
    <source>
        <dbReference type="ARBA" id="ARBA00006793"/>
    </source>
</evidence>
<keyword evidence="5" id="KW-0547">Nucleotide-binding</keyword>
<feature type="coiled-coil region" evidence="12">
    <location>
        <begin position="487"/>
        <end position="514"/>
    </location>
</feature>
<evidence type="ECO:0000313" key="15">
    <source>
        <dbReference type="EMBL" id="KAK9825696.1"/>
    </source>
</evidence>
<feature type="coiled-coil region" evidence="12">
    <location>
        <begin position="342"/>
        <end position="389"/>
    </location>
</feature>
<feature type="coiled-coil region" evidence="12">
    <location>
        <begin position="789"/>
        <end position="830"/>
    </location>
</feature>
<dbReference type="GO" id="GO:0051276">
    <property type="term" value="P:chromosome organization"/>
    <property type="evidence" value="ECO:0007669"/>
    <property type="project" value="UniProtKB-ARBA"/>
</dbReference>
<organism evidence="15 16">
    <name type="scientific">Elliptochloris bilobata</name>
    <dbReference type="NCBI Taxonomy" id="381761"/>
    <lineage>
        <taxon>Eukaryota</taxon>
        <taxon>Viridiplantae</taxon>
        <taxon>Chlorophyta</taxon>
        <taxon>core chlorophytes</taxon>
        <taxon>Trebouxiophyceae</taxon>
        <taxon>Trebouxiophyceae incertae sedis</taxon>
        <taxon>Elliptochloris clade</taxon>
        <taxon>Elliptochloris</taxon>
    </lineage>
</organism>
<feature type="coiled-coil region" evidence="12">
    <location>
        <begin position="417"/>
        <end position="447"/>
    </location>
</feature>
<evidence type="ECO:0000256" key="12">
    <source>
        <dbReference type="SAM" id="Coils"/>
    </source>
</evidence>
<feature type="region of interest" description="Disordered" evidence="13">
    <location>
        <begin position="65"/>
        <end position="129"/>
    </location>
</feature>
<evidence type="ECO:0000256" key="8">
    <source>
        <dbReference type="ARBA" id="ARBA00023054"/>
    </source>
</evidence>
<evidence type="ECO:0000256" key="11">
    <source>
        <dbReference type="ARBA" id="ARBA00023242"/>
    </source>
</evidence>
<dbReference type="GO" id="GO:0000724">
    <property type="term" value="P:double-strand break repair via homologous recombination"/>
    <property type="evidence" value="ECO:0007669"/>
    <property type="project" value="TreeGrafter"/>
</dbReference>
<feature type="coiled-coil region" evidence="12">
    <location>
        <begin position="897"/>
        <end position="973"/>
    </location>
</feature>
<dbReference type="InterPro" id="IPR027417">
    <property type="entry name" value="P-loop_NTPase"/>
</dbReference>
<comment type="caution">
    <text evidence="15">The sequence shown here is derived from an EMBL/GenBank/DDBJ whole genome shotgun (WGS) entry which is preliminary data.</text>
</comment>
<dbReference type="GO" id="GO:0005634">
    <property type="term" value="C:nucleus"/>
    <property type="evidence" value="ECO:0007669"/>
    <property type="project" value="UniProtKB-SubCell"/>
</dbReference>
<proteinExistence type="inferred from homology"/>
<keyword evidence="4" id="KW-0158">Chromosome</keyword>
<dbReference type="PANTHER" id="PTHR19306">
    <property type="entry name" value="STRUCTURAL MAINTENANCE OF CHROMOSOMES 5,6 SMC5, SMC6"/>
    <property type="match status" value="1"/>
</dbReference>